<reference evidence="10 11" key="1">
    <citation type="journal article" date="2015" name="Genome Announc.">
        <title>Expanding the biotechnology potential of lactobacilli through comparative genomics of 213 strains and associated genera.</title>
        <authorList>
            <person name="Sun Z."/>
            <person name="Harris H.M."/>
            <person name="McCann A."/>
            <person name="Guo C."/>
            <person name="Argimon S."/>
            <person name="Zhang W."/>
            <person name="Yang X."/>
            <person name="Jeffery I.B."/>
            <person name="Cooney J.C."/>
            <person name="Kagawa T.F."/>
            <person name="Liu W."/>
            <person name="Song Y."/>
            <person name="Salvetti E."/>
            <person name="Wrobel A."/>
            <person name="Rasinkangas P."/>
            <person name="Parkhill J."/>
            <person name="Rea M.C."/>
            <person name="O'Sullivan O."/>
            <person name="Ritari J."/>
            <person name="Douillard F.P."/>
            <person name="Paul Ross R."/>
            <person name="Yang R."/>
            <person name="Briner A.E."/>
            <person name="Felis G.E."/>
            <person name="de Vos W.M."/>
            <person name="Barrangou R."/>
            <person name="Klaenhammer T.R."/>
            <person name="Caufield P.W."/>
            <person name="Cui Y."/>
            <person name="Zhang H."/>
            <person name="O'Toole P.W."/>
        </authorList>
    </citation>
    <scope>NUCLEOTIDE SEQUENCE [LARGE SCALE GENOMIC DNA]</scope>
    <source>
        <strain evidence="10 11">DSM 20183</strain>
    </source>
</reference>
<sequence>MKSKLSWRNLMFIGSMLFGLFFGAGNLIFPVFLGQQAGSHVILAIIGFLIAGIGLPLLGVAGMGMTRSENVFELAQKVNRPYAYGFTILLYLTIGPFFATPRLATSSFQMGIAPFIGHGNEKLVLAVFSVIFFLTAWFFARKPSKLMTYVGKWLTPMFLILLGILIVVALIKPMGDLSFQPNKSYVGSPIFSGFTEGYNTMDALASLAFGSIVVDAIKNLGITEPTQIAKDTIKSGVISVILMGAIYSLLALIGTMSLGQFSRAENGGVTLAQIFNYYFGSFGSILLALIVIIACLKTAIGLISAFGESINNMFPKLSYKLLIIFASVIPCIFANVGLTNIIKYSTPVLMFIYPLAIVLILLAVLSPILGDSRWIYGMTTLFTIVPAIISGAVSMPKNLQISFLISANDYLPLSSMGLSWIVPAAIGLMIGYLIEKLNKK</sequence>
<dbReference type="EMBL" id="AZDG01000004">
    <property type="protein sequence ID" value="KRK65126.1"/>
    <property type="molecule type" value="Genomic_DNA"/>
</dbReference>
<dbReference type="Gene3D" id="1.20.1740.10">
    <property type="entry name" value="Amino acid/polyamine transporter I"/>
    <property type="match status" value="1"/>
</dbReference>
<name>A0A0R1J160_9LACO</name>
<evidence type="ECO:0000256" key="7">
    <source>
        <dbReference type="ARBA" id="ARBA00022989"/>
    </source>
</evidence>
<comment type="function">
    <text evidence="9">Component of the transport system for branched-chain amino acids.</text>
</comment>
<feature type="transmembrane region" description="Helical" evidence="9">
    <location>
        <begin position="278"/>
        <end position="300"/>
    </location>
</feature>
<keyword evidence="6 9" id="KW-0029">Amino-acid transport</keyword>
<evidence type="ECO:0000256" key="3">
    <source>
        <dbReference type="ARBA" id="ARBA00022448"/>
    </source>
</evidence>
<dbReference type="PATRIC" id="fig|1423811.3.peg.1526"/>
<keyword evidence="7 9" id="KW-1133">Transmembrane helix</keyword>
<evidence type="ECO:0000256" key="6">
    <source>
        <dbReference type="ARBA" id="ARBA00022970"/>
    </source>
</evidence>
<evidence type="ECO:0000256" key="5">
    <source>
        <dbReference type="ARBA" id="ARBA00022692"/>
    </source>
</evidence>
<evidence type="ECO:0000256" key="4">
    <source>
        <dbReference type="ARBA" id="ARBA00022475"/>
    </source>
</evidence>
<feature type="transmembrane region" description="Helical" evidence="9">
    <location>
        <begin position="237"/>
        <end position="258"/>
    </location>
</feature>
<feature type="transmembrane region" description="Helical" evidence="9">
    <location>
        <begin position="198"/>
        <end position="217"/>
    </location>
</feature>
<dbReference type="OrthoDB" id="9783920at2"/>
<gene>
    <name evidence="10" type="ORF">FC72_GL001501</name>
</gene>
<feature type="transmembrane region" description="Helical" evidence="9">
    <location>
        <begin position="413"/>
        <end position="434"/>
    </location>
</feature>
<evidence type="ECO:0000313" key="11">
    <source>
        <dbReference type="Proteomes" id="UP000050929"/>
    </source>
</evidence>
<dbReference type="Pfam" id="PF05525">
    <property type="entry name" value="Branch_AA_trans"/>
    <property type="match status" value="1"/>
</dbReference>
<dbReference type="GO" id="GO:0005886">
    <property type="term" value="C:plasma membrane"/>
    <property type="evidence" value="ECO:0007669"/>
    <property type="project" value="UniProtKB-SubCell"/>
</dbReference>
<evidence type="ECO:0000256" key="2">
    <source>
        <dbReference type="ARBA" id="ARBA00008540"/>
    </source>
</evidence>
<organism evidence="10 11">
    <name type="scientific">Companilactobacillus tucceti DSM 20183</name>
    <dbReference type="NCBI Taxonomy" id="1423811"/>
    <lineage>
        <taxon>Bacteria</taxon>
        <taxon>Bacillati</taxon>
        <taxon>Bacillota</taxon>
        <taxon>Bacilli</taxon>
        <taxon>Lactobacillales</taxon>
        <taxon>Lactobacillaceae</taxon>
        <taxon>Companilactobacillus</taxon>
    </lineage>
</organism>
<evidence type="ECO:0000256" key="1">
    <source>
        <dbReference type="ARBA" id="ARBA00004651"/>
    </source>
</evidence>
<feature type="transmembrane region" description="Helical" evidence="9">
    <location>
        <begin position="321"/>
        <end position="342"/>
    </location>
</feature>
<comment type="similarity">
    <text evidence="2 9">Belongs to the branched chain amino acid transporter family.</text>
</comment>
<evidence type="ECO:0000256" key="9">
    <source>
        <dbReference type="RuleBase" id="RU362122"/>
    </source>
</evidence>
<dbReference type="GO" id="GO:0005304">
    <property type="term" value="F:L-valine transmembrane transporter activity"/>
    <property type="evidence" value="ECO:0007669"/>
    <property type="project" value="TreeGrafter"/>
</dbReference>
<dbReference type="GO" id="GO:0015188">
    <property type="term" value="F:L-isoleucine transmembrane transporter activity"/>
    <property type="evidence" value="ECO:0007669"/>
    <property type="project" value="TreeGrafter"/>
</dbReference>
<comment type="caution">
    <text evidence="10">The sequence shown here is derived from an EMBL/GenBank/DDBJ whole genome shotgun (WGS) entry which is preliminary data.</text>
</comment>
<dbReference type="GO" id="GO:0015818">
    <property type="term" value="P:isoleucine transport"/>
    <property type="evidence" value="ECO:0007669"/>
    <property type="project" value="TreeGrafter"/>
</dbReference>
<dbReference type="STRING" id="1423811.FC72_GL001501"/>
<keyword evidence="4" id="KW-1003">Cell membrane</keyword>
<feature type="transmembrane region" description="Helical" evidence="9">
    <location>
        <begin position="82"/>
        <end position="103"/>
    </location>
</feature>
<keyword evidence="5 9" id="KW-0812">Transmembrane</keyword>
<dbReference type="Proteomes" id="UP000050929">
    <property type="component" value="Unassembled WGS sequence"/>
</dbReference>
<feature type="transmembrane region" description="Helical" evidence="9">
    <location>
        <begin position="12"/>
        <end position="33"/>
    </location>
</feature>
<dbReference type="InterPro" id="IPR004685">
    <property type="entry name" value="Brnchd-chn_aa_trnsp_Livcs"/>
</dbReference>
<dbReference type="RefSeq" id="WP_057764460.1">
    <property type="nucleotide sequence ID" value="NZ_AZDG01000004.1"/>
</dbReference>
<dbReference type="AlphaFoldDB" id="A0A0R1J160"/>
<feature type="transmembrane region" description="Helical" evidence="9">
    <location>
        <begin position="123"/>
        <end position="141"/>
    </location>
</feature>
<dbReference type="GO" id="GO:0015190">
    <property type="term" value="F:L-leucine transmembrane transporter activity"/>
    <property type="evidence" value="ECO:0007669"/>
    <property type="project" value="TreeGrafter"/>
</dbReference>
<keyword evidence="3 9" id="KW-0813">Transport</keyword>
<feature type="transmembrane region" description="Helical" evidence="9">
    <location>
        <begin position="39"/>
        <end position="61"/>
    </location>
</feature>
<evidence type="ECO:0000313" key="10">
    <source>
        <dbReference type="EMBL" id="KRK65126.1"/>
    </source>
</evidence>
<feature type="transmembrane region" description="Helical" evidence="9">
    <location>
        <begin position="348"/>
        <end position="369"/>
    </location>
</feature>
<evidence type="ECO:0000256" key="8">
    <source>
        <dbReference type="ARBA" id="ARBA00023136"/>
    </source>
</evidence>
<dbReference type="PANTHER" id="PTHR30588:SF0">
    <property type="entry name" value="BRANCHED-CHAIN AMINO ACID PERMEASE BRNQ"/>
    <property type="match status" value="1"/>
</dbReference>
<proteinExistence type="inferred from homology"/>
<protein>
    <recommendedName>
        <fullName evidence="9">Branched-chain amino acid transport system carrier protein</fullName>
    </recommendedName>
</protein>
<keyword evidence="11" id="KW-1185">Reference proteome</keyword>
<dbReference type="NCBIfam" id="TIGR00796">
    <property type="entry name" value="livcs"/>
    <property type="match status" value="1"/>
</dbReference>
<dbReference type="GO" id="GO:0015820">
    <property type="term" value="P:L-leucine transport"/>
    <property type="evidence" value="ECO:0007669"/>
    <property type="project" value="TreeGrafter"/>
</dbReference>
<comment type="subcellular location">
    <subcellularLocation>
        <location evidence="1 9">Cell membrane</location>
        <topology evidence="1 9">Multi-pass membrane protein</topology>
    </subcellularLocation>
</comment>
<keyword evidence="8 9" id="KW-0472">Membrane</keyword>
<feature type="transmembrane region" description="Helical" evidence="9">
    <location>
        <begin position="153"/>
        <end position="171"/>
    </location>
</feature>
<feature type="transmembrane region" description="Helical" evidence="9">
    <location>
        <begin position="374"/>
        <end position="393"/>
    </location>
</feature>
<dbReference type="PANTHER" id="PTHR30588">
    <property type="entry name" value="BRANCHED-CHAIN AMINO ACID TRANSPORT SYSTEM 2 CARRIER PROTEIN"/>
    <property type="match status" value="1"/>
</dbReference>
<accession>A0A0R1J160</accession>